<dbReference type="PANTHER" id="PTHR48057:SF7">
    <property type="entry name" value="LEUCINE-RICH REPEAT SERINE_THREONINE-PROTEIN KINASE 1"/>
    <property type="match status" value="1"/>
</dbReference>
<dbReference type="EMBL" id="BDQV01000506">
    <property type="protein sequence ID" value="GAY65712.1"/>
    <property type="molecule type" value="Genomic_DNA"/>
</dbReference>
<organism evidence="1 2">
    <name type="scientific">Citrus unshiu</name>
    <name type="common">Satsuma mandarin</name>
    <name type="synonym">Citrus nobilis var. unshiu</name>
    <dbReference type="NCBI Taxonomy" id="55188"/>
    <lineage>
        <taxon>Eukaryota</taxon>
        <taxon>Viridiplantae</taxon>
        <taxon>Streptophyta</taxon>
        <taxon>Embryophyta</taxon>
        <taxon>Tracheophyta</taxon>
        <taxon>Spermatophyta</taxon>
        <taxon>Magnoliopsida</taxon>
        <taxon>eudicotyledons</taxon>
        <taxon>Gunneridae</taxon>
        <taxon>Pentapetalae</taxon>
        <taxon>rosids</taxon>
        <taxon>malvids</taxon>
        <taxon>Sapindales</taxon>
        <taxon>Rutaceae</taxon>
        <taxon>Aurantioideae</taxon>
        <taxon>Citrus</taxon>
    </lineage>
</organism>
<evidence type="ECO:0000313" key="2">
    <source>
        <dbReference type="Proteomes" id="UP000236630"/>
    </source>
</evidence>
<name>A0A2H5QM74_CITUN</name>
<dbReference type="PANTHER" id="PTHR48057">
    <property type="entry name" value="LEUCINE-RICH REPEAT SERINE/THREONINE-PROTEIN KINASE 1"/>
    <property type="match status" value="1"/>
</dbReference>
<dbReference type="InterPro" id="IPR032675">
    <property type="entry name" value="LRR_dom_sf"/>
</dbReference>
<comment type="caution">
    <text evidence="1">The sequence shown here is derived from an EMBL/GenBank/DDBJ whole genome shotgun (WGS) entry which is preliminary data.</text>
</comment>
<keyword evidence="2" id="KW-1185">Reference proteome</keyword>
<dbReference type="Proteomes" id="UP000236630">
    <property type="component" value="Unassembled WGS sequence"/>
</dbReference>
<dbReference type="Gene3D" id="3.80.10.10">
    <property type="entry name" value="Ribonuclease Inhibitor"/>
    <property type="match status" value="1"/>
</dbReference>
<sequence length="271" mass="29973">MLNLSGNSFNNSILSSLTHLSPLRSLNLFWNRLEGSIDVKELDSLRDLEELDIGGNKIDKFVVSKGLSKLKSLSLSGTRFKGTFNVREFNSFNNLELLDMSFNEINNLVVPQGYSGLRKLKSLDLSRVGVRDGSKLLQSMGSFPSLNSLYLSSNNFTETVTITTQGFPHFKSLEHLDMEFMRSALNTSFLQSIGESMSSLKYLSLSGSTLGINSSMILDQGLCSLVHLQELYIASNDLRGSLPWCLANMTSLRILDVSYNQLTGSISLSPC</sequence>
<evidence type="ECO:0008006" key="3">
    <source>
        <dbReference type="Google" id="ProtNLM"/>
    </source>
</evidence>
<proteinExistence type="predicted"/>
<accession>A0A2H5QM74</accession>
<protein>
    <recommendedName>
        <fullName evidence="3">Leucine-rich repeat-containing N-terminal plant-type domain-containing protein</fullName>
    </recommendedName>
</protein>
<dbReference type="InterPro" id="IPR052595">
    <property type="entry name" value="LRRC69/RLP"/>
</dbReference>
<evidence type="ECO:0000313" key="1">
    <source>
        <dbReference type="EMBL" id="GAY65712.1"/>
    </source>
</evidence>
<dbReference type="InterPro" id="IPR001611">
    <property type="entry name" value="Leu-rich_rpt"/>
</dbReference>
<gene>
    <name evidence="1" type="ORF">CUMW_243170</name>
</gene>
<dbReference type="Pfam" id="PF13516">
    <property type="entry name" value="LRR_6"/>
    <property type="match status" value="1"/>
</dbReference>
<reference evidence="1 2" key="1">
    <citation type="journal article" date="2017" name="Front. Genet.">
        <title>Draft sequencing of the heterozygous diploid genome of Satsuma (Citrus unshiu Marc.) using a hybrid assembly approach.</title>
        <authorList>
            <person name="Shimizu T."/>
            <person name="Tanizawa Y."/>
            <person name="Mochizuki T."/>
            <person name="Nagasaki H."/>
            <person name="Yoshioka T."/>
            <person name="Toyoda A."/>
            <person name="Fujiyama A."/>
            <person name="Kaminuma E."/>
            <person name="Nakamura Y."/>
        </authorList>
    </citation>
    <scope>NUCLEOTIDE SEQUENCE [LARGE SCALE GENOMIC DNA]</scope>
    <source>
        <strain evidence="2">cv. Miyagawa wase</strain>
    </source>
</reference>
<dbReference type="AlphaFoldDB" id="A0A2H5QM74"/>
<dbReference type="SUPFAM" id="SSF52047">
    <property type="entry name" value="RNI-like"/>
    <property type="match status" value="1"/>
</dbReference>